<gene>
    <name evidence="2" type="ORF">DY000_02016639</name>
</gene>
<evidence type="ECO:0000256" key="1">
    <source>
        <dbReference type="SAM" id="MobiDB-lite"/>
    </source>
</evidence>
<name>A0ABQ7CW26_BRACR</name>
<sequence length="150" mass="16632">MLQQLLHGQQLQGKALNQVTTEINTRMNHMLNDLSTKYDNVASHMRQMDIQIAQTTESVKRQQGTQPGKTDKNPKECNAVGLGSRKQLSEPVKKRFTAAEKGKQKESEQPPADTPTAEKEREPTVGTNSPGPEQPVEAVRPIPEPVPARE</sequence>
<dbReference type="EMBL" id="QGKV02000759">
    <property type="protein sequence ID" value="KAF3563619.1"/>
    <property type="molecule type" value="Genomic_DNA"/>
</dbReference>
<reference evidence="2 3" key="1">
    <citation type="journal article" date="2020" name="BMC Genomics">
        <title>Intraspecific diversification of the crop wild relative Brassica cretica Lam. using demographic model selection.</title>
        <authorList>
            <person name="Kioukis A."/>
            <person name="Michalopoulou V.A."/>
            <person name="Briers L."/>
            <person name="Pirintsos S."/>
            <person name="Studholme D.J."/>
            <person name="Pavlidis P."/>
            <person name="Sarris P.F."/>
        </authorList>
    </citation>
    <scope>NUCLEOTIDE SEQUENCE [LARGE SCALE GENOMIC DNA]</scope>
    <source>
        <strain evidence="3">cv. PFS-1207/04</strain>
    </source>
</reference>
<evidence type="ECO:0000313" key="2">
    <source>
        <dbReference type="EMBL" id="KAF3563619.1"/>
    </source>
</evidence>
<proteinExistence type="predicted"/>
<accession>A0ABQ7CW26</accession>
<evidence type="ECO:0000313" key="3">
    <source>
        <dbReference type="Proteomes" id="UP000266723"/>
    </source>
</evidence>
<organism evidence="2 3">
    <name type="scientific">Brassica cretica</name>
    <name type="common">Mustard</name>
    <dbReference type="NCBI Taxonomy" id="69181"/>
    <lineage>
        <taxon>Eukaryota</taxon>
        <taxon>Viridiplantae</taxon>
        <taxon>Streptophyta</taxon>
        <taxon>Embryophyta</taxon>
        <taxon>Tracheophyta</taxon>
        <taxon>Spermatophyta</taxon>
        <taxon>Magnoliopsida</taxon>
        <taxon>eudicotyledons</taxon>
        <taxon>Gunneridae</taxon>
        <taxon>Pentapetalae</taxon>
        <taxon>rosids</taxon>
        <taxon>malvids</taxon>
        <taxon>Brassicales</taxon>
        <taxon>Brassicaceae</taxon>
        <taxon>Brassiceae</taxon>
        <taxon>Brassica</taxon>
    </lineage>
</organism>
<protein>
    <submittedName>
        <fullName evidence="2">Uncharacterized protein</fullName>
    </submittedName>
</protein>
<feature type="region of interest" description="Disordered" evidence="1">
    <location>
        <begin position="56"/>
        <end position="150"/>
    </location>
</feature>
<feature type="compositionally biased region" description="Basic and acidic residues" evidence="1">
    <location>
        <begin position="87"/>
        <end position="108"/>
    </location>
</feature>
<comment type="caution">
    <text evidence="2">The sequence shown here is derived from an EMBL/GenBank/DDBJ whole genome shotgun (WGS) entry which is preliminary data.</text>
</comment>
<keyword evidence="3" id="KW-1185">Reference proteome</keyword>
<dbReference type="Proteomes" id="UP000266723">
    <property type="component" value="Unassembled WGS sequence"/>
</dbReference>
<feature type="compositionally biased region" description="Polar residues" evidence="1">
    <location>
        <begin position="56"/>
        <end position="68"/>
    </location>
</feature>